<feature type="compositionally biased region" description="Polar residues" evidence="1">
    <location>
        <begin position="8"/>
        <end position="22"/>
    </location>
</feature>
<dbReference type="AlphaFoldDB" id="A0AAD6B2Y6"/>
<organism evidence="2 3">
    <name type="scientific">Pogonophryne albipinna</name>
    <dbReference type="NCBI Taxonomy" id="1090488"/>
    <lineage>
        <taxon>Eukaryota</taxon>
        <taxon>Metazoa</taxon>
        <taxon>Chordata</taxon>
        <taxon>Craniata</taxon>
        <taxon>Vertebrata</taxon>
        <taxon>Euteleostomi</taxon>
        <taxon>Actinopterygii</taxon>
        <taxon>Neopterygii</taxon>
        <taxon>Teleostei</taxon>
        <taxon>Neoteleostei</taxon>
        <taxon>Acanthomorphata</taxon>
        <taxon>Eupercaria</taxon>
        <taxon>Perciformes</taxon>
        <taxon>Notothenioidei</taxon>
        <taxon>Pogonophryne</taxon>
    </lineage>
</organism>
<reference evidence="2" key="1">
    <citation type="submission" date="2022-11" db="EMBL/GenBank/DDBJ databases">
        <title>Chromosome-level genome of Pogonophryne albipinna.</title>
        <authorList>
            <person name="Jo E."/>
        </authorList>
    </citation>
    <scope>NUCLEOTIDE SEQUENCE</scope>
    <source>
        <strain evidence="2">SGF0006</strain>
        <tissue evidence="2">Muscle</tissue>
    </source>
</reference>
<accession>A0AAD6B2Y6</accession>
<protein>
    <submittedName>
        <fullName evidence="2">Uncharacterized protein</fullName>
    </submittedName>
</protein>
<proteinExistence type="predicted"/>
<comment type="caution">
    <text evidence="2">The sequence shown here is derived from an EMBL/GenBank/DDBJ whole genome shotgun (WGS) entry which is preliminary data.</text>
</comment>
<feature type="region of interest" description="Disordered" evidence="1">
    <location>
        <begin position="1"/>
        <end position="22"/>
    </location>
</feature>
<keyword evidence="3" id="KW-1185">Reference proteome</keyword>
<evidence type="ECO:0000256" key="1">
    <source>
        <dbReference type="SAM" id="MobiDB-lite"/>
    </source>
</evidence>
<evidence type="ECO:0000313" key="2">
    <source>
        <dbReference type="EMBL" id="KAJ4934701.1"/>
    </source>
</evidence>
<dbReference type="EMBL" id="JAPTMU010000012">
    <property type="protein sequence ID" value="KAJ4934701.1"/>
    <property type="molecule type" value="Genomic_DNA"/>
</dbReference>
<feature type="non-terminal residue" evidence="2">
    <location>
        <position position="1"/>
    </location>
</feature>
<dbReference type="Proteomes" id="UP001219934">
    <property type="component" value="Unassembled WGS sequence"/>
</dbReference>
<name>A0AAD6B2Y6_9TELE</name>
<feature type="compositionally biased region" description="Basic residues" evidence="1">
    <location>
        <begin position="93"/>
        <end position="111"/>
    </location>
</feature>
<sequence length="207" mass="22731">PVPHSLKAHQQPQSLSCPGQPCDNTVNNSNVWREGATGAATVRMMNDHEEASPDSCIKKTCKRRSRRVSFSKDGNPQRAGDSRRQGDGAQRGRNARMPKRGKNWQASHRHNPSGEQRQGVGSTGEALSRLPTAQPGTVPQGTSRNGTATLPTPLAPPPASPWSPLRSNELLNKRQALIHMKEPGWRWWSKWQGWSGETKEPALDASI</sequence>
<gene>
    <name evidence="2" type="ORF">JOQ06_007485</name>
</gene>
<evidence type="ECO:0000313" key="3">
    <source>
        <dbReference type="Proteomes" id="UP001219934"/>
    </source>
</evidence>
<feature type="compositionally biased region" description="Polar residues" evidence="1">
    <location>
        <begin position="134"/>
        <end position="146"/>
    </location>
</feature>
<feature type="region of interest" description="Disordered" evidence="1">
    <location>
        <begin position="43"/>
        <end position="166"/>
    </location>
</feature>
<feature type="compositionally biased region" description="Basic residues" evidence="1">
    <location>
        <begin position="59"/>
        <end position="69"/>
    </location>
</feature>